<dbReference type="SUPFAM" id="SSF52833">
    <property type="entry name" value="Thioredoxin-like"/>
    <property type="match status" value="1"/>
</dbReference>
<reference evidence="2 3" key="1">
    <citation type="submission" date="2019-07" db="EMBL/GenBank/DDBJ databases">
        <title>Thalassofilum flectens gen. nov., sp. nov., a novel moderate thermophilic anaerobe from a shallow sea hot spring in Kunashir Island (Russia), representing a new family in the order Bacteroidales, and proposal of Thalassofilacea fam. nov.</title>
        <authorList>
            <person name="Kochetkova T.V."/>
            <person name="Podosokorskaya O.A."/>
            <person name="Novikov A."/>
            <person name="Elcheninov A.G."/>
            <person name="Toshchakov S.V."/>
            <person name="Kublanov I.V."/>
        </authorList>
    </citation>
    <scope>NUCLEOTIDE SEQUENCE [LARGE SCALE GENOMIC DNA]</scope>
    <source>
        <strain evidence="2 3">38-H</strain>
    </source>
</reference>
<dbReference type="InterPro" id="IPR050553">
    <property type="entry name" value="Thioredoxin_ResA/DsbE_sf"/>
</dbReference>
<dbReference type="PANTHER" id="PTHR42852">
    <property type="entry name" value="THIOL:DISULFIDE INTERCHANGE PROTEIN DSBE"/>
    <property type="match status" value="1"/>
</dbReference>
<dbReference type="EMBL" id="CP041345">
    <property type="protein sequence ID" value="QKG79839.1"/>
    <property type="molecule type" value="Genomic_DNA"/>
</dbReference>
<evidence type="ECO:0000313" key="2">
    <source>
        <dbReference type="EMBL" id="QKG79839.1"/>
    </source>
</evidence>
<keyword evidence="3" id="KW-1185">Reference proteome</keyword>
<accession>A0A7D4BJR0</accession>
<evidence type="ECO:0000259" key="1">
    <source>
        <dbReference type="PROSITE" id="PS51352"/>
    </source>
</evidence>
<feature type="domain" description="Thioredoxin" evidence="1">
    <location>
        <begin position="25"/>
        <end position="169"/>
    </location>
</feature>
<dbReference type="GO" id="GO:0016209">
    <property type="term" value="F:antioxidant activity"/>
    <property type="evidence" value="ECO:0007669"/>
    <property type="project" value="InterPro"/>
</dbReference>
<dbReference type="PANTHER" id="PTHR42852:SF17">
    <property type="entry name" value="THIOREDOXIN-LIKE PROTEIN HI_1115"/>
    <property type="match status" value="1"/>
</dbReference>
<dbReference type="InterPro" id="IPR013766">
    <property type="entry name" value="Thioredoxin_domain"/>
</dbReference>
<organism evidence="2 3">
    <name type="scientific">Tenuifilum thalassicum</name>
    <dbReference type="NCBI Taxonomy" id="2590900"/>
    <lineage>
        <taxon>Bacteria</taxon>
        <taxon>Pseudomonadati</taxon>
        <taxon>Bacteroidota</taxon>
        <taxon>Bacteroidia</taxon>
        <taxon>Bacteroidales</taxon>
        <taxon>Tenuifilaceae</taxon>
        <taxon>Tenuifilum</taxon>
    </lineage>
</organism>
<dbReference type="InterPro" id="IPR036249">
    <property type="entry name" value="Thioredoxin-like_sf"/>
</dbReference>
<dbReference type="PROSITE" id="PS51352">
    <property type="entry name" value="THIOREDOXIN_2"/>
    <property type="match status" value="1"/>
</dbReference>
<dbReference type="Pfam" id="PF00578">
    <property type="entry name" value="AhpC-TSA"/>
    <property type="match status" value="1"/>
</dbReference>
<dbReference type="InterPro" id="IPR000866">
    <property type="entry name" value="AhpC/TSA"/>
</dbReference>
<protein>
    <submittedName>
        <fullName evidence="2">TlpA family protein disulfide reductase</fullName>
    </submittedName>
</protein>
<dbReference type="KEGG" id="ttz:FHG85_06050"/>
<sequence>MFNLKLNIMRKLAILFVATFWSLLVYSQEDIPNVIVKDLQGKKVNIQNVIAEKPLVVLTFWASWCKPCHQELNSIADLYEEWNEETGVEVVAISIDDSRASGKVKSLVAGNDWPFIVLLDENADLKRALNITNVPFLLLFKNGKIVHKHVGYTPGSEMELFEIIKKNTK</sequence>
<evidence type="ECO:0000313" key="3">
    <source>
        <dbReference type="Proteomes" id="UP000500961"/>
    </source>
</evidence>
<gene>
    <name evidence="2" type="ORF">FHG85_06050</name>
</gene>
<dbReference type="Gene3D" id="3.40.30.10">
    <property type="entry name" value="Glutaredoxin"/>
    <property type="match status" value="1"/>
</dbReference>
<name>A0A7D4BJR0_9BACT</name>
<dbReference type="AlphaFoldDB" id="A0A7D4BJR0"/>
<proteinExistence type="predicted"/>
<dbReference type="Proteomes" id="UP000500961">
    <property type="component" value="Chromosome"/>
</dbReference>
<dbReference type="CDD" id="cd02966">
    <property type="entry name" value="TlpA_like_family"/>
    <property type="match status" value="1"/>
</dbReference>
<dbReference type="GO" id="GO:0016491">
    <property type="term" value="F:oxidoreductase activity"/>
    <property type="evidence" value="ECO:0007669"/>
    <property type="project" value="InterPro"/>
</dbReference>